<evidence type="ECO:0000313" key="1">
    <source>
        <dbReference type="EMBL" id="SEO26973.1"/>
    </source>
</evidence>
<reference evidence="2" key="1">
    <citation type="submission" date="2016-10" db="EMBL/GenBank/DDBJ databases">
        <authorList>
            <person name="Varghese N."/>
            <person name="Submissions S."/>
        </authorList>
    </citation>
    <scope>NUCLEOTIDE SEQUENCE [LARGE SCALE GENOMIC DNA]</scope>
    <source>
        <strain evidence="2">Gh-48</strain>
    </source>
</reference>
<dbReference type="STRING" id="551995.SAMN05192574_106349"/>
<accession>A0A1H8NC27</accession>
<keyword evidence="2" id="KW-1185">Reference proteome</keyword>
<proteinExistence type="predicted"/>
<gene>
    <name evidence="1" type="ORF">SAMN05192574_106349</name>
</gene>
<dbReference type="Proteomes" id="UP000198942">
    <property type="component" value="Unassembled WGS sequence"/>
</dbReference>
<name>A0A1H8NC27_9SPHI</name>
<organism evidence="1 2">
    <name type="scientific">Mucilaginibacter gossypiicola</name>
    <dbReference type="NCBI Taxonomy" id="551995"/>
    <lineage>
        <taxon>Bacteria</taxon>
        <taxon>Pseudomonadati</taxon>
        <taxon>Bacteroidota</taxon>
        <taxon>Sphingobacteriia</taxon>
        <taxon>Sphingobacteriales</taxon>
        <taxon>Sphingobacteriaceae</taxon>
        <taxon>Mucilaginibacter</taxon>
    </lineage>
</organism>
<evidence type="ECO:0000313" key="2">
    <source>
        <dbReference type="Proteomes" id="UP000198942"/>
    </source>
</evidence>
<sequence>MSCLLIGFIGKKTLKPGYKDPEIKEAIKLNVLWPL</sequence>
<dbReference type="AlphaFoldDB" id="A0A1H8NC27"/>
<protein>
    <submittedName>
        <fullName evidence="1">Uncharacterized protein</fullName>
    </submittedName>
</protein>
<dbReference type="EMBL" id="FOCL01000006">
    <property type="protein sequence ID" value="SEO26973.1"/>
    <property type="molecule type" value="Genomic_DNA"/>
</dbReference>